<dbReference type="InterPro" id="IPR023867">
    <property type="entry name" value="Sulphatase_maturase_rSAM"/>
</dbReference>
<gene>
    <name evidence="9" type="ORF">BIU88_09395</name>
</gene>
<dbReference type="GO" id="GO:0051539">
    <property type="term" value="F:4 iron, 4 sulfur cluster binding"/>
    <property type="evidence" value="ECO:0007669"/>
    <property type="project" value="UniProtKB-KW"/>
</dbReference>
<protein>
    <submittedName>
        <fullName evidence="9">Radical SAM/SPASM domain-containing protein</fullName>
    </submittedName>
</protein>
<comment type="similarity">
    <text evidence="7">Belongs to the radical SAM superfamily. Anaerobic sulfatase-maturating enzyme family.</text>
</comment>
<evidence type="ECO:0000313" key="10">
    <source>
        <dbReference type="Proteomes" id="UP000095185"/>
    </source>
</evidence>
<evidence type="ECO:0000259" key="8">
    <source>
        <dbReference type="PROSITE" id="PS51918"/>
    </source>
</evidence>
<organism evidence="9 10">
    <name type="scientific">Chlorobaculum limnaeum</name>
    <dbReference type="NCBI Taxonomy" id="274537"/>
    <lineage>
        <taxon>Bacteria</taxon>
        <taxon>Pseudomonadati</taxon>
        <taxon>Chlorobiota</taxon>
        <taxon>Chlorobiia</taxon>
        <taxon>Chlorobiales</taxon>
        <taxon>Chlorobiaceae</taxon>
        <taxon>Chlorobaculum</taxon>
    </lineage>
</organism>
<dbReference type="STRING" id="274537.BIU88_09395"/>
<dbReference type="Gene3D" id="3.20.20.70">
    <property type="entry name" value="Aldolase class I"/>
    <property type="match status" value="1"/>
</dbReference>
<dbReference type="SFLD" id="SFLDS00029">
    <property type="entry name" value="Radical_SAM"/>
    <property type="match status" value="1"/>
</dbReference>
<dbReference type="InterPro" id="IPR000385">
    <property type="entry name" value="MoaA_NifB_PqqE_Fe-S-bd_CS"/>
</dbReference>
<accession>A0A1D8D8C0</accession>
<dbReference type="InterPro" id="IPR058240">
    <property type="entry name" value="rSAM_sf"/>
</dbReference>
<proteinExistence type="inferred from homology"/>
<dbReference type="AlphaFoldDB" id="A0A1D8D8C0"/>
<dbReference type="Proteomes" id="UP000095185">
    <property type="component" value="Chromosome"/>
</dbReference>
<feature type="domain" description="Radical SAM core" evidence="8">
    <location>
        <begin position="1"/>
        <end position="210"/>
    </location>
</feature>
<dbReference type="PROSITE" id="PS01305">
    <property type="entry name" value="MOAA_NIFB_PQQE"/>
    <property type="match status" value="1"/>
</dbReference>
<evidence type="ECO:0000256" key="1">
    <source>
        <dbReference type="ARBA" id="ARBA00001966"/>
    </source>
</evidence>
<dbReference type="GO" id="GO:0046872">
    <property type="term" value="F:metal ion binding"/>
    <property type="evidence" value="ECO:0007669"/>
    <property type="project" value="UniProtKB-KW"/>
</dbReference>
<dbReference type="PANTHER" id="PTHR43273">
    <property type="entry name" value="ANAEROBIC SULFATASE-MATURATING ENZYME HOMOLOG ASLB-RELATED"/>
    <property type="match status" value="1"/>
</dbReference>
<keyword evidence="5" id="KW-0408">Iron</keyword>
<dbReference type="GO" id="GO:0016491">
    <property type="term" value="F:oxidoreductase activity"/>
    <property type="evidence" value="ECO:0007669"/>
    <property type="project" value="InterPro"/>
</dbReference>
<evidence type="ECO:0000256" key="6">
    <source>
        <dbReference type="ARBA" id="ARBA00023014"/>
    </source>
</evidence>
<dbReference type="PROSITE" id="PS51918">
    <property type="entry name" value="RADICAL_SAM"/>
    <property type="match status" value="1"/>
</dbReference>
<name>A0A1D8D8C0_CHLLM</name>
<keyword evidence="3" id="KW-0949">S-adenosyl-L-methionine</keyword>
<keyword evidence="6" id="KW-0411">Iron-sulfur</keyword>
<dbReference type="EMBL" id="CP017305">
    <property type="protein sequence ID" value="AOS85084.1"/>
    <property type="molecule type" value="Genomic_DNA"/>
</dbReference>
<sequence length="336" mass="35870">MLVVTTACNLDCAYCYEGGGNGQGEMMELETALRALDLVAASNQPFHVQLTGGEPLLAGELVFGILEYIRNNNLPATTAIQTNGVLLDRECARRLQLFGTAVGVSVDGLPTIQEQLRGQGAATWKALSMLDSERVPFSVTTVLMSLNTPVLSTLAMALHSMPMASAIGLDLLVQKGSVTAKIGVQPPDAVTIRSGVTRLLATLDVLNAQRSRPLILRERQTVLAALGRAEARPYCQACTGSSLAVTPRGELYPCTQALGDARFHLGTLDHPRMFDTALPDGRLPELEKCAGCGLQGRCPGDCPSRLHYNGADGAGLSCDLYRTIYDYCLYNGEIPS</sequence>
<evidence type="ECO:0000256" key="4">
    <source>
        <dbReference type="ARBA" id="ARBA00022723"/>
    </source>
</evidence>
<keyword evidence="2" id="KW-0004">4Fe-4S</keyword>
<dbReference type="Pfam" id="PF04055">
    <property type="entry name" value="Radical_SAM"/>
    <property type="match status" value="1"/>
</dbReference>
<dbReference type="InterPro" id="IPR023885">
    <property type="entry name" value="4Fe4S-binding_SPASM_dom"/>
</dbReference>
<evidence type="ECO:0000256" key="7">
    <source>
        <dbReference type="ARBA" id="ARBA00023601"/>
    </source>
</evidence>
<dbReference type="InterPro" id="IPR007197">
    <property type="entry name" value="rSAM"/>
</dbReference>
<dbReference type="NCBIfam" id="TIGR04085">
    <property type="entry name" value="rSAM_more_4Fe4S"/>
    <property type="match status" value="1"/>
</dbReference>
<dbReference type="SFLD" id="SFLDG01386">
    <property type="entry name" value="main_SPASM_domain-containing"/>
    <property type="match status" value="1"/>
</dbReference>
<dbReference type="CDD" id="cd01335">
    <property type="entry name" value="Radical_SAM"/>
    <property type="match status" value="1"/>
</dbReference>
<dbReference type="SUPFAM" id="SSF102114">
    <property type="entry name" value="Radical SAM enzymes"/>
    <property type="match status" value="1"/>
</dbReference>
<evidence type="ECO:0000313" key="9">
    <source>
        <dbReference type="EMBL" id="AOS85084.1"/>
    </source>
</evidence>
<keyword evidence="10" id="KW-1185">Reference proteome</keyword>
<comment type="cofactor">
    <cofactor evidence="1">
        <name>[4Fe-4S] cluster</name>
        <dbReference type="ChEBI" id="CHEBI:49883"/>
    </cofactor>
</comment>
<dbReference type="OrthoDB" id="9808591at2"/>
<keyword evidence="4" id="KW-0479">Metal-binding</keyword>
<evidence type="ECO:0000256" key="3">
    <source>
        <dbReference type="ARBA" id="ARBA00022691"/>
    </source>
</evidence>
<reference evidence="9" key="1">
    <citation type="submission" date="2016-09" db="EMBL/GenBank/DDBJ databases">
        <title>Genome sequence of Chlorobaculum limnaeum.</title>
        <authorList>
            <person name="Liu Z."/>
            <person name="Tank M."/>
            <person name="Bryant D.A."/>
        </authorList>
    </citation>
    <scope>NUCLEOTIDE SEQUENCE [LARGE SCALE GENOMIC DNA]</scope>
    <source>
        <strain evidence="9">DSM 1677</strain>
    </source>
</reference>
<dbReference type="KEGG" id="clz:BIU88_09395"/>
<dbReference type="PANTHER" id="PTHR43273:SF3">
    <property type="entry name" value="ANAEROBIC SULFATASE-MATURATING ENZYME HOMOLOG ASLB-RELATED"/>
    <property type="match status" value="1"/>
</dbReference>
<evidence type="ECO:0000256" key="2">
    <source>
        <dbReference type="ARBA" id="ARBA00022485"/>
    </source>
</evidence>
<dbReference type="SFLD" id="SFLDG01067">
    <property type="entry name" value="SPASM/twitch_domain_containing"/>
    <property type="match status" value="1"/>
</dbReference>
<dbReference type="InterPro" id="IPR013785">
    <property type="entry name" value="Aldolase_TIM"/>
</dbReference>
<evidence type="ECO:0000256" key="5">
    <source>
        <dbReference type="ARBA" id="ARBA00023004"/>
    </source>
</evidence>